<feature type="transmembrane region" description="Helical" evidence="5">
    <location>
        <begin position="371"/>
        <end position="389"/>
    </location>
</feature>
<proteinExistence type="predicted"/>
<feature type="transmembrane region" description="Helical" evidence="5">
    <location>
        <begin position="133"/>
        <end position="154"/>
    </location>
</feature>
<dbReference type="Gene3D" id="1.20.1250.20">
    <property type="entry name" value="MFS general substrate transporter like domains"/>
    <property type="match status" value="1"/>
</dbReference>
<keyword evidence="7" id="KW-1185">Reference proteome</keyword>
<protein>
    <submittedName>
        <fullName evidence="6">TetA protein</fullName>
    </submittedName>
</protein>
<reference evidence="6" key="1">
    <citation type="submission" date="2021-02" db="EMBL/GenBank/DDBJ databases">
        <authorList>
            <person name="Dougan E. K."/>
            <person name="Rhodes N."/>
            <person name="Thang M."/>
            <person name="Chan C."/>
        </authorList>
    </citation>
    <scope>NUCLEOTIDE SEQUENCE</scope>
</reference>
<evidence type="ECO:0000256" key="2">
    <source>
        <dbReference type="ARBA" id="ARBA00022692"/>
    </source>
</evidence>
<dbReference type="InterPro" id="IPR011701">
    <property type="entry name" value="MFS"/>
</dbReference>
<accession>A0A812T9F1</accession>
<feature type="transmembrane region" description="Helical" evidence="5">
    <location>
        <begin position="203"/>
        <end position="226"/>
    </location>
</feature>
<feature type="transmembrane region" description="Helical" evidence="5">
    <location>
        <begin position="161"/>
        <end position="183"/>
    </location>
</feature>
<organism evidence="6 7">
    <name type="scientific">Symbiodinium natans</name>
    <dbReference type="NCBI Taxonomy" id="878477"/>
    <lineage>
        <taxon>Eukaryota</taxon>
        <taxon>Sar</taxon>
        <taxon>Alveolata</taxon>
        <taxon>Dinophyceae</taxon>
        <taxon>Suessiales</taxon>
        <taxon>Symbiodiniaceae</taxon>
        <taxon>Symbiodinium</taxon>
    </lineage>
</organism>
<keyword evidence="3 5" id="KW-1133">Transmembrane helix</keyword>
<dbReference type="GO" id="GO:0016020">
    <property type="term" value="C:membrane"/>
    <property type="evidence" value="ECO:0007669"/>
    <property type="project" value="UniProtKB-SubCell"/>
</dbReference>
<comment type="caution">
    <text evidence="6">The sequence shown here is derived from an EMBL/GenBank/DDBJ whole genome shotgun (WGS) entry which is preliminary data.</text>
</comment>
<evidence type="ECO:0000313" key="7">
    <source>
        <dbReference type="Proteomes" id="UP000604046"/>
    </source>
</evidence>
<evidence type="ECO:0000256" key="5">
    <source>
        <dbReference type="SAM" id="Phobius"/>
    </source>
</evidence>
<dbReference type="Proteomes" id="UP000604046">
    <property type="component" value="Unassembled WGS sequence"/>
</dbReference>
<dbReference type="PANTHER" id="PTHR23507:SF1">
    <property type="entry name" value="FI18259P1-RELATED"/>
    <property type="match status" value="1"/>
</dbReference>
<gene>
    <name evidence="6" type="primary">tetA</name>
    <name evidence="6" type="ORF">SNAT2548_LOCUS28833</name>
</gene>
<evidence type="ECO:0000313" key="6">
    <source>
        <dbReference type="EMBL" id="CAE7515137.1"/>
    </source>
</evidence>
<keyword evidence="2 5" id="KW-0812">Transmembrane</keyword>
<dbReference type="GO" id="GO:0022857">
    <property type="term" value="F:transmembrane transporter activity"/>
    <property type="evidence" value="ECO:0007669"/>
    <property type="project" value="InterPro"/>
</dbReference>
<dbReference type="InterPro" id="IPR036259">
    <property type="entry name" value="MFS_trans_sf"/>
</dbReference>
<feature type="transmembrane region" description="Helical" evidence="5">
    <location>
        <begin position="304"/>
        <end position="327"/>
    </location>
</feature>
<dbReference type="PANTHER" id="PTHR23507">
    <property type="entry name" value="ZGC:174356"/>
    <property type="match status" value="1"/>
</dbReference>
<comment type="subcellular location">
    <subcellularLocation>
        <location evidence="1">Membrane</location>
        <topology evidence="1">Multi-pass membrane protein</topology>
    </subcellularLocation>
</comment>
<name>A0A812T9F1_9DINO</name>
<dbReference type="SUPFAM" id="SSF103473">
    <property type="entry name" value="MFS general substrate transporter"/>
    <property type="match status" value="1"/>
</dbReference>
<dbReference type="Pfam" id="PF07690">
    <property type="entry name" value="MFS_1"/>
    <property type="match status" value="1"/>
</dbReference>
<evidence type="ECO:0000256" key="1">
    <source>
        <dbReference type="ARBA" id="ARBA00004141"/>
    </source>
</evidence>
<evidence type="ECO:0000256" key="3">
    <source>
        <dbReference type="ARBA" id="ARBA00022989"/>
    </source>
</evidence>
<dbReference type="EMBL" id="CAJNDS010002534">
    <property type="protein sequence ID" value="CAE7515137.1"/>
    <property type="molecule type" value="Genomic_DNA"/>
</dbReference>
<dbReference type="AlphaFoldDB" id="A0A812T9F1"/>
<keyword evidence="4 5" id="KW-0472">Membrane</keyword>
<feature type="transmembrane region" description="Helical" evidence="5">
    <location>
        <begin position="277"/>
        <end position="297"/>
    </location>
</feature>
<sequence>MGAAMNVWLEVCKVVVFASGGQIPDSAAQTYYGRLLAANAVCELMTSQLVGVLSDKFGRKPIQVLAQLGQVIDYSIAGLCLPSLGVVRQIPADVAENLLFCSRGIAGFLGNYKVTLQSYTADISSADECPDNFAALGGAMVAGMCAGSMLVAIVKTMELSYRACFFASTAMNLSIVLIVLIGWKDIAPRKSFSFSEANPVAGLQVLTISRAMVIYSVLVFLSSFALNMFVSTLDFYCGKFLKMDKRFFIGLGLFWALQSLFILAVVQPILTRRIGEVLTLTLSFASLSVFYTLFCLLTPSTWALSYVVIIFFSFGSMCYPLAVGLAAREVPPEQQGTLQGAISILETTAKIFAPLLASDVLIPRFEKEGDFHGMVYFVAALLMVPGVHLSHQLKKYTCHLDTSQANSSAQIAVEMQ</sequence>
<feature type="transmembrane region" description="Helical" evidence="5">
    <location>
        <begin position="247"/>
        <end position="271"/>
    </location>
</feature>
<evidence type="ECO:0000256" key="4">
    <source>
        <dbReference type="ARBA" id="ARBA00023136"/>
    </source>
</evidence>
<dbReference type="OrthoDB" id="419616at2759"/>